<dbReference type="Gene3D" id="1.20.1290.10">
    <property type="entry name" value="AhpD-like"/>
    <property type="match status" value="1"/>
</dbReference>
<reference evidence="3" key="1">
    <citation type="journal article" date="2019" name="Int. J. Syst. Evol. Microbiol.">
        <title>The Global Catalogue of Microorganisms (GCM) 10K type strain sequencing project: providing services to taxonomists for standard genome sequencing and annotation.</title>
        <authorList>
            <consortium name="The Broad Institute Genomics Platform"/>
            <consortium name="The Broad Institute Genome Sequencing Center for Infectious Disease"/>
            <person name="Wu L."/>
            <person name="Ma J."/>
        </authorList>
    </citation>
    <scope>NUCLEOTIDE SEQUENCE [LARGE SCALE GENOMIC DNA]</scope>
    <source>
        <strain evidence="3">JCM 18952</strain>
    </source>
</reference>
<name>A0ABP9TL30_9MICC</name>
<dbReference type="NCBIfam" id="TIGR00778">
    <property type="entry name" value="ahpD_dom"/>
    <property type="match status" value="1"/>
</dbReference>
<dbReference type="PANTHER" id="PTHR35446">
    <property type="entry name" value="SI:CH211-175M2.5"/>
    <property type="match status" value="1"/>
</dbReference>
<sequence length="155" mass="16920">MSLPDPFYLDESDPGSWKMLNTFSLKVKEAGTAAGLEHKLIELINVRISHLNGCACCLDMHSKMVLEADETSQRLAVLATWRETALFSELEAAALSVEEATTTLPDSETRISELAASGLVLKDAQLSAIQWDSIAISAFNRVSILSQHTMRPSAK</sequence>
<dbReference type="Pfam" id="PF02627">
    <property type="entry name" value="CMD"/>
    <property type="match status" value="1"/>
</dbReference>
<accession>A0ABP9TL30</accession>
<dbReference type="InterPro" id="IPR029032">
    <property type="entry name" value="AhpD-like"/>
</dbReference>
<dbReference type="RefSeq" id="WP_210099522.1">
    <property type="nucleotide sequence ID" value="NZ_BAABLK010000022.1"/>
</dbReference>
<evidence type="ECO:0000313" key="3">
    <source>
        <dbReference type="Proteomes" id="UP001501257"/>
    </source>
</evidence>
<dbReference type="SUPFAM" id="SSF69118">
    <property type="entry name" value="AhpD-like"/>
    <property type="match status" value="1"/>
</dbReference>
<proteinExistence type="predicted"/>
<organism evidence="2 3">
    <name type="scientific">Paeniglutamicibacter antarcticus</name>
    <dbReference type="NCBI Taxonomy" id="494023"/>
    <lineage>
        <taxon>Bacteria</taxon>
        <taxon>Bacillati</taxon>
        <taxon>Actinomycetota</taxon>
        <taxon>Actinomycetes</taxon>
        <taxon>Micrococcales</taxon>
        <taxon>Micrococcaceae</taxon>
        <taxon>Paeniglutamicibacter</taxon>
    </lineage>
</organism>
<evidence type="ECO:0000313" key="2">
    <source>
        <dbReference type="EMBL" id="GAA5226447.1"/>
    </source>
</evidence>
<keyword evidence="3" id="KW-1185">Reference proteome</keyword>
<evidence type="ECO:0000259" key="1">
    <source>
        <dbReference type="Pfam" id="PF02627"/>
    </source>
</evidence>
<feature type="domain" description="Carboxymuconolactone decarboxylase-like" evidence="1">
    <location>
        <begin position="31"/>
        <end position="97"/>
    </location>
</feature>
<comment type="caution">
    <text evidence="2">The sequence shown here is derived from an EMBL/GenBank/DDBJ whole genome shotgun (WGS) entry which is preliminary data.</text>
</comment>
<dbReference type="EMBL" id="BAABLK010000022">
    <property type="protein sequence ID" value="GAA5226447.1"/>
    <property type="molecule type" value="Genomic_DNA"/>
</dbReference>
<gene>
    <name evidence="2" type="ORF">GCM10025778_09800</name>
</gene>
<dbReference type="PANTHER" id="PTHR35446:SF2">
    <property type="entry name" value="CARBOXYMUCONOLACTONE DECARBOXYLASE-LIKE DOMAIN-CONTAINING PROTEIN"/>
    <property type="match status" value="1"/>
</dbReference>
<protein>
    <submittedName>
        <fullName evidence="2">Carboxymuconolactone decarboxylase family protein</fullName>
    </submittedName>
</protein>
<dbReference type="Proteomes" id="UP001501257">
    <property type="component" value="Unassembled WGS sequence"/>
</dbReference>
<dbReference type="InterPro" id="IPR003779">
    <property type="entry name" value="CMD-like"/>
</dbReference>
<dbReference type="InterPro" id="IPR004675">
    <property type="entry name" value="AhpD_core"/>
</dbReference>